<dbReference type="Pfam" id="PF00246">
    <property type="entry name" value="Peptidase_M14"/>
    <property type="match status" value="1"/>
</dbReference>
<feature type="domain" description="Peptidase M14" evidence="9">
    <location>
        <begin position="31"/>
        <end position="352"/>
    </location>
</feature>
<keyword evidence="3" id="KW-0645">Protease</keyword>
<evidence type="ECO:0000256" key="7">
    <source>
        <dbReference type="PROSITE-ProRule" id="PRU01379"/>
    </source>
</evidence>
<dbReference type="SUPFAM" id="SSF52317">
    <property type="entry name" value="Class I glutamine amidotransferase-like"/>
    <property type="match status" value="1"/>
</dbReference>
<gene>
    <name evidence="10" type="ORF">J6I44_09205</name>
</gene>
<comment type="caution">
    <text evidence="10">The sequence shown here is derived from an EMBL/GenBank/DDBJ whole genome shotgun (WGS) entry which is preliminary data.</text>
</comment>
<dbReference type="Gene3D" id="3.40.630.10">
    <property type="entry name" value="Zn peptidases"/>
    <property type="match status" value="1"/>
</dbReference>
<evidence type="ECO:0000313" key="10">
    <source>
        <dbReference type="EMBL" id="MCW9707033.1"/>
    </source>
</evidence>
<dbReference type="CDD" id="cd03143">
    <property type="entry name" value="A4_beta-galactosidase_middle_domain"/>
    <property type="match status" value="1"/>
</dbReference>
<accession>A0ABT3PMU0</accession>
<protein>
    <submittedName>
        <fullName evidence="10">Zinc carboxypeptidase</fullName>
    </submittedName>
</protein>
<evidence type="ECO:0000313" key="11">
    <source>
        <dbReference type="Proteomes" id="UP001207918"/>
    </source>
</evidence>
<dbReference type="EMBL" id="JAGGJA010000005">
    <property type="protein sequence ID" value="MCW9707033.1"/>
    <property type="molecule type" value="Genomic_DNA"/>
</dbReference>
<sequence>MSYRKCWLVLIFIFLSISAHAQLQSPSEFLGYELGSEWTPHHKVMDYFWHAAEQSPLVEGESYGETYEGRQLMVVYIASEENVDQLEQIRTDNLKRTGLIDGEPANNQTAIVWLSYNVHGNETSSSEAAMKTLYELTRPDNDRTKQWLQNTVVIMDPMLNPDGRDRYVHWYKETVGADPNIHEAAREHHEPWPNGRTNHYYFDLNRDWAWLTQKESRQRLAKYQQWMPHIHVDFHEQGHNAPYYFAPAAKPFHNAITDWQEEFQYTIGRNHAKYFNENGWLYFTREVFDLFYPSYGDTYPIFNGAIGMTYEQGGQVGLSIKLQEGDTLTLDDRLTHHHTTGLSTVETASKHAGDLVREFEEYYEQSNTEPAGKYKTFIIKGDNNPDKIRSLFALLDRHQVRYGKAKTDRSLEGYNYATGKSEDIQVTEDDYLVSAFQPKSVLARVLFEPQPQLEDSVTYDITAWEQHYAFGLEGYALTERLEVEVADTPQQANPDPVSVTGQPYAYLLPWKDIADAKALAALLKEDINVRFTQKEIRLDGETYQPGTLVIPRADNQNLNPQFDQLVQQVATEHHRDLVTVSTGFAASGVDFGSSSVRYLAKPHVALLSGRGTSSNRVGEVWHFFDQQVDYPLTMINTDYFENIDLDNYDVLILPAGRYSDILGEGKMKELKAWVLSGGKLIALGRSNAFLAGKEGFKLKKKEIETDSLDQQRRNTYGGNQRKRISEFNSGSIYKIAMDPTHPLAFGYGDDYFSLKRNAAAYGFLENGWNVGFAKEDAHMSGFIGYKAKEKLQDTLTFGVQEMGEGSIIYLVDNPLFRAFWHNGKLLFGNAVFLVGN</sequence>
<keyword evidence="11" id="KW-1185">Reference proteome</keyword>
<comment type="similarity">
    <text evidence="2 7">Belongs to the peptidase M14 family.</text>
</comment>
<comment type="cofactor">
    <cofactor evidence="1">
        <name>Zn(2+)</name>
        <dbReference type="ChEBI" id="CHEBI:29105"/>
    </cofactor>
</comment>
<keyword evidence="8" id="KW-0732">Signal</keyword>
<dbReference type="PANTHER" id="PTHR11705:SF143">
    <property type="entry name" value="SLL0236 PROTEIN"/>
    <property type="match status" value="1"/>
</dbReference>
<feature type="signal peptide" evidence="8">
    <location>
        <begin position="1"/>
        <end position="21"/>
    </location>
</feature>
<dbReference type="GO" id="GO:0004180">
    <property type="term" value="F:carboxypeptidase activity"/>
    <property type="evidence" value="ECO:0007669"/>
    <property type="project" value="UniProtKB-KW"/>
</dbReference>
<dbReference type="InterPro" id="IPR029062">
    <property type="entry name" value="Class_I_gatase-like"/>
</dbReference>
<dbReference type="PANTHER" id="PTHR11705">
    <property type="entry name" value="PROTEASE FAMILY M14 CARBOXYPEPTIDASE A,B"/>
    <property type="match status" value="1"/>
</dbReference>
<evidence type="ECO:0000256" key="4">
    <source>
        <dbReference type="ARBA" id="ARBA00022801"/>
    </source>
</evidence>
<keyword evidence="5" id="KW-0862">Zinc</keyword>
<dbReference type="Proteomes" id="UP001207918">
    <property type="component" value="Unassembled WGS sequence"/>
</dbReference>
<name>A0ABT3PMU0_9BACT</name>
<keyword evidence="10" id="KW-0121">Carboxypeptidase</keyword>
<feature type="chain" id="PRO_5046311961" evidence="8">
    <location>
        <begin position="22"/>
        <end position="836"/>
    </location>
</feature>
<dbReference type="SUPFAM" id="SSF53187">
    <property type="entry name" value="Zn-dependent exopeptidases"/>
    <property type="match status" value="1"/>
</dbReference>
<evidence type="ECO:0000256" key="2">
    <source>
        <dbReference type="ARBA" id="ARBA00005988"/>
    </source>
</evidence>
<comment type="caution">
    <text evidence="7">Lacks conserved residue(s) required for the propagation of feature annotation.</text>
</comment>
<evidence type="ECO:0000256" key="6">
    <source>
        <dbReference type="ARBA" id="ARBA00023049"/>
    </source>
</evidence>
<keyword evidence="4" id="KW-0378">Hydrolase</keyword>
<organism evidence="10 11">
    <name type="scientific">Fodinibius salsisoli</name>
    <dbReference type="NCBI Taxonomy" id="2820877"/>
    <lineage>
        <taxon>Bacteria</taxon>
        <taxon>Pseudomonadati</taxon>
        <taxon>Balneolota</taxon>
        <taxon>Balneolia</taxon>
        <taxon>Balneolales</taxon>
        <taxon>Balneolaceae</taxon>
        <taxon>Fodinibius</taxon>
    </lineage>
</organism>
<dbReference type="InterPro" id="IPR000834">
    <property type="entry name" value="Peptidase_M14"/>
</dbReference>
<reference evidence="10 11" key="1">
    <citation type="submission" date="2021-03" db="EMBL/GenBank/DDBJ databases">
        <title>Aliifodinibius sp. nov., a new bacterium isolated from saline soil.</title>
        <authorList>
            <person name="Galisteo C."/>
            <person name="De La Haba R."/>
            <person name="Sanchez-Porro C."/>
            <person name="Ventosa A."/>
        </authorList>
    </citation>
    <scope>NUCLEOTIDE SEQUENCE [LARGE SCALE GENOMIC DNA]</scope>
    <source>
        <strain evidence="10 11">1BSP15-2V2</strain>
    </source>
</reference>
<proteinExistence type="inferred from homology"/>
<evidence type="ECO:0000256" key="5">
    <source>
        <dbReference type="ARBA" id="ARBA00022833"/>
    </source>
</evidence>
<dbReference type="RefSeq" id="WP_265765785.1">
    <property type="nucleotide sequence ID" value="NZ_JAGGJA010000005.1"/>
</dbReference>
<keyword evidence="6" id="KW-0482">Metalloprotease</keyword>
<evidence type="ECO:0000256" key="8">
    <source>
        <dbReference type="SAM" id="SignalP"/>
    </source>
</evidence>
<evidence type="ECO:0000259" key="9">
    <source>
        <dbReference type="PROSITE" id="PS52035"/>
    </source>
</evidence>
<dbReference type="CDD" id="cd06238">
    <property type="entry name" value="M14-like"/>
    <property type="match status" value="1"/>
</dbReference>
<dbReference type="PROSITE" id="PS52035">
    <property type="entry name" value="PEPTIDASE_M14"/>
    <property type="match status" value="1"/>
</dbReference>
<evidence type="ECO:0000256" key="3">
    <source>
        <dbReference type="ARBA" id="ARBA00022670"/>
    </source>
</evidence>
<evidence type="ECO:0000256" key="1">
    <source>
        <dbReference type="ARBA" id="ARBA00001947"/>
    </source>
</evidence>